<evidence type="ECO:0000313" key="2">
    <source>
        <dbReference type="EMBL" id="BBZ25730.1"/>
    </source>
</evidence>
<dbReference type="AlphaFoldDB" id="A0A7I7X8S5"/>
<gene>
    <name evidence="2" type="ORF">MMAD_00250</name>
    <name evidence="3" type="ORF">MMAD_54580</name>
</gene>
<name>A0A7I7X8S5_9MYCO</name>
<dbReference type="EMBL" id="AP022610">
    <property type="protein sequence ID" value="BBZ31163.1"/>
    <property type="molecule type" value="Genomic_DNA"/>
</dbReference>
<evidence type="ECO:0000313" key="4">
    <source>
        <dbReference type="Proteomes" id="UP000466517"/>
    </source>
</evidence>
<protein>
    <recommendedName>
        <fullName evidence="5">Intersectin-EH binding protein Ibp1</fullName>
    </recommendedName>
</protein>
<dbReference type="KEGG" id="mmag:MMAD_00250"/>
<sequence>MRNIRRLLVTGAFAAMASSGLIAFGAATTPDSSPVACDQNIVPYDPYHQTCGIPNPIPAVPGASPGAGTIIACRNIPGCLSQAVNGPQLVAVPRTDTTVRQSR</sequence>
<feature type="signal peptide" evidence="1">
    <location>
        <begin position="1"/>
        <end position="23"/>
    </location>
</feature>
<accession>A0A7I7X8S5</accession>
<reference evidence="2" key="2">
    <citation type="submission" date="2020-02" db="EMBL/GenBank/DDBJ databases">
        <authorList>
            <person name="Matsumoto Y."/>
            <person name="Motooka D."/>
            <person name="Nakamura S."/>
        </authorList>
    </citation>
    <scope>NUCLEOTIDE SEQUENCE</scope>
    <source>
        <strain evidence="2">JCM 13574</strain>
    </source>
</reference>
<evidence type="ECO:0000256" key="1">
    <source>
        <dbReference type="SAM" id="SignalP"/>
    </source>
</evidence>
<dbReference type="Proteomes" id="UP000466517">
    <property type="component" value="Chromosome"/>
</dbReference>
<proteinExistence type="predicted"/>
<evidence type="ECO:0008006" key="5">
    <source>
        <dbReference type="Google" id="ProtNLM"/>
    </source>
</evidence>
<reference evidence="2 4" key="1">
    <citation type="journal article" date="2019" name="Emerg. Microbes Infect.">
        <title>Comprehensive subspecies identification of 175 nontuberculous mycobacteria species based on 7547 genomic profiles.</title>
        <authorList>
            <person name="Matsumoto Y."/>
            <person name="Kinjo T."/>
            <person name="Motooka D."/>
            <person name="Nabeya D."/>
            <person name="Jung N."/>
            <person name="Uechi K."/>
            <person name="Horii T."/>
            <person name="Iida T."/>
            <person name="Fujita J."/>
            <person name="Nakamura S."/>
        </authorList>
    </citation>
    <scope>NUCLEOTIDE SEQUENCE [LARGE SCALE GENOMIC DNA]</scope>
    <source>
        <strain evidence="2 4">JCM 13574</strain>
    </source>
</reference>
<dbReference type="KEGG" id="mmag:MMAD_54580"/>
<dbReference type="RefSeq" id="WP_246240129.1">
    <property type="nucleotide sequence ID" value="NZ_AP022610.1"/>
</dbReference>
<feature type="chain" id="PRO_5038255553" description="Intersectin-EH binding protein Ibp1" evidence="1">
    <location>
        <begin position="24"/>
        <end position="103"/>
    </location>
</feature>
<keyword evidence="1" id="KW-0732">Signal</keyword>
<dbReference type="EMBL" id="AP022610">
    <property type="protein sequence ID" value="BBZ25730.1"/>
    <property type="molecule type" value="Genomic_DNA"/>
</dbReference>
<evidence type="ECO:0000313" key="3">
    <source>
        <dbReference type="EMBL" id="BBZ31163.1"/>
    </source>
</evidence>
<keyword evidence="4" id="KW-1185">Reference proteome</keyword>
<organism evidence="2 4">
    <name type="scientific">Mycolicibacterium madagascariense</name>
    <dbReference type="NCBI Taxonomy" id="212765"/>
    <lineage>
        <taxon>Bacteria</taxon>
        <taxon>Bacillati</taxon>
        <taxon>Actinomycetota</taxon>
        <taxon>Actinomycetes</taxon>
        <taxon>Mycobacteriales</taxon>
        <taxon>Mycobacteriaceae</taxon>
        <taxon>Mycolicibacterium</taxon>
    </lineage>
</organism>